<dbReference type="Proteomes" id="UP000887116">
    <property type="component" value="Unassembled WGS sequence"/>
</dbReference>
<evidence type="ECO:0000313" key="2">
    <source>
        <dbReference type="Proteomes" id="UP000887116"/>
    </source>
</evidence>
<keyword evidence="2" id="KW-1185">Reference proteome</keyword>
<proteinExistence type="predicted"/>
<dbReference type="EMBL" id="BMAO01003865">
    <property type="protein sequence ID" value="GFQ90731.1"/>
    <property type="molecule type" value="Genomic_DNA"/>
</dbReference>
<name>A0A8X6FX20_TRICU</name>
<organism evidence="1 2">
    <name type="scientific">Trichonephila clavata</name>
    <name type="common">Joro spider</name>
    <name type="synonym">Nephila clavata</name>
    <dbReference type="NCBI Taxonomy" id="2740835"/>
    <lineage>
        <taxon>Eukaryota</taxon>
        <taxon>Metazoa</taxon>
        <taxon>Ecdysozoa</taxon>
        <taxon>Arthropoda</taxon>
        <taxon>Chelicerata</taxon>
        <taxon>Arachnida</taxon>
        <taxon>Araneae</taxon>
        <taxon>Araneomorphae</taxon>
        <taxon>Entelegynae</taxon>
        <taxon>Araneoidea</taxon>
        <taxon>Nephilidae</taxon>
        <taxon>Trichonephila</taxon>
    </lineage>
</organism>
<protein>
    <submittedName>
        <fullName evidence="1">Uncharacterized protein</fullName>
    </submittedName>
</protein>
<evidence type="ECO:0000313" key="1">
    <source>
        <dbReference type="EMBL" id="GFQ90731.1"/>
    </source>
</evidence>
<sequence>MRVIVVATRRFSEGLGKIVGNFREGMDRDSIPYKHFAGVLRTTAFIAGSNAVTSCSMTAILTAKTSERVRDARRRRRIPFDFQRTSLAGLAPDSATISGLGRAPALQCRTLSRHHLELQGRRDYTPADKAKMTCWLGFPGLLYYLAA</sequence>
<accession>A0A8X6FX20</accession>
<comment type="caution">
    <text evidence="1">The sequence shown here is derived from an EMBL/GenBank/DDBJ whole genome shotgun (WGS) entry which is preliminary data.</text>
</comment>
<gene>
    <name evidence="1" type="ORF">TNCT_457851</name>
</gene>
<dbReference type="AlphaFoldDB" id="A0A8X6FX20"/>
<reference evidence="1" key="1">
    <citation type="submission" date="2020-07" db="EMBL/GenBank/DDBJ databases">
        <title>Multicomponent nature underlies the extraordinary mechanical properties of spider dragline silk.</title>
        <authorList>
            <person name="Kono N."/>
            <person name="Nakamura H."/>
            <person name="Mori M."/>
            <person name="Yoshida Y."/>
            <person name="Ohtoshi R."/>
            <person name="Malay A.D."/>
            <person name="Moran D.A.P."/>
            <person name="Tomita M."/>
            <person name="Numata K."/>
            <person name="Arakawa K."/>
        </authorList>
    </citation>
    <scope>NUCLEOTIDE SEQUENCE</scope>
</reference>